<dbReference type="InterPro" id="IPR013078">
    <property type="entry name" value="His_Pase_superF_clade-1"/>
</dbReference>
<comment type="catalytic activity">
    <reaction evidence="8">
        <text>(2R)-2-phosphoglycerate = (2R)-3-phosphoglycerate</text>
        <dbReference type="Rhea" id="RHEA:15901"/>
        <dbReference type="ChEBI" id="CHEBI:58272"/>
        <dbReference type="ChEBI" id="CHEBI:58289"/>
        <dbReference type="EC" id="5.4.2.11"/>
    </reaction>
</comment>
<dbReference type="PROSITE" id="PS00175">
    <property type="entry name" value="PG_MUTASE"/>
    <property type="match status" value="1"/>
</dbReference>
<accession>B4PLP1</accession>
<protein>
    <recommendedName>
        <fullName evidence="8">Phosphoglycerate mutase</fullName>
        <ecNumber evidence="8">5.4.2.11</ecNumber>
        <ecNumber evidence="8">5.4.2.4</ecNumber>
    </recommendedName>
</protein>
<keyword evidence="9" id="KW-0732">Signal</keyword>
<dbReference type="KEGG" id="dya:Dyak_GE10295"/>
<dbReference type="EC" id="5.4.2.4" evidence="8"/>
<keyword evidence="4 8" id="KW-0413">Isomerase</keyword>
<comment type="catalytic activity">
    <reaction evidence="1 8">
        <text>(2R)-3-phospho-glyceroyl phosphate = (2R)-2,3-bisphosphoglycerate + H(+)</text>
        <dbReference type="Rhea" id="RHEA:17765"/>
        <dbReference type="ChEBI" id="CHEBI:15378"/>
        <dbReference type="ChEBI" id="CHEBI:57604"/>
        <dbReference type="ChEBI" id="CHEBI:58248"/>
        <dbReference type="EC" id="5.4.2.4"/>
    </reaction>
</comment>
<feature type="binding site" evidence="6">
    <location>
        <begin position="129"/>
        <end position="132"/>
    </location>
    <ligand>
        <name>substrate</name>
    </ligand>
</feature>
<sequence length="291" mass="33058">MVFFSLLFFCFLFLVEASRASATGPRFNRIRTVSSSQFMTKTNRLVILRHGESDFNIENKFCGWHDAPLSDFGVQEALTVAIPALSQSQLEFDVVYSSVLSRSRQTAELILSKLNCAYVPIKEDWRLCERHYGNLTGCRKRTVADRYGEEQVQAWRRGYDCVPPFIEESNRYFYTICSNPIFDDVPRGEFPLAESLHMCVDRVKPVWKEVRREVLKGSRVLMCVHGTVARALVQHIEGISNEAIEKVNIPNCVPRVYEFDLSTGGLVGAAINLGDQEYIRRKTAQVAAIGD</sequence>
<keyword evidence="3 8" id="KW-0324">Glycolysis</keyword>
<feature type="active site" description="Proton donor/acceptor" evidence="5">
    <location>
        <position position="129"/>
    </location>
</feature>
<comment type="similarity">
    <text evidence="2 8">Belongs to the phosphoglycerate mutase family. BPG-dependent PGAM subfamily.</text>
</comment>
<evidence type="ECO:0000256" key="8">
    <source>
        <dbReference type="RuleBase" id="RU004511"/>
    </source>
</evidence>
<evidence type="ECO:0000256" key="2">
    <source>
        <dbReference type="ARBA" id="ARBA00006717"/>
    </source>
</evidence>
<feature type="binding site" evidence="6">
    <location>
        <begin position="49"/>
        <end position="56"/>
    </location>
    <ligand>
        <name>substrate</name>
    </ligand>
</feature>
<evidence type="ECO:0000256" key="4">
    <source>
        <dbReference type="ARBA" id="ARBA00023235"/>
    </source>
</evidence>
<evidence type="ECO:0000256" key="9">
    <source>
        <dbReference type="SAM" id="SignalP"/>
    </source>
</evidence>
<dbReference type="OrthoDB" id="354304at2759"/>
<evidence type="ECO:0000256" key="5">
    <source>
        <dbReference type="PIRSR" id="PIRSR613078-1"/>
    </source>
</evidence>
<feature type="site" description="Transition state stabilizer" evidence="7">
    <location>
        <position position="225"/>
    </location>
</feature>
<dbReference type="SMART" id="SM00855">
    <property type="entry name" value="PGAM"/>
    <property type="match status" value="1"/>
</dbReference>
<gene>
    <name evidence="10" type="primary">Dyak\GE10295</name>
    <name evidence="10" type="synonym">dyak_GLEANR_10232</name>
    <name evidence="10" type="synonym">GE10295</name>
    <name evidence="10" type="ORF">Dyak_GE10295</name>
</gene>
<dbReference type="AlphaFoldDB" id="B4PLP1"/>
<dbReference type="CDD" id="cd07067">
    <property type="entry name" value="HP_PGM_like"/>
    <property type="match status" value="1"/>
</dbReference>
<dbReference type="SMR" id="B4PLP1"/>
<dbReference type="GO" id="GO:0016791">
    <property type="term" value="F:phosphatase activity"/>
    <property type="evidence" value="ECO:0007669"/>
    <property type="project" value="UniProtKB-ARBA"/>
</dbReference>
<keyword evidence="11" id="KW-1185">Reference proteome</keyword>
<feature type="binding site" evidence="6">
    <location>
        <position position="102"/>
    </location>
    <ligand>
        <name>substrate</name>
    </ligand>
</feature>
<dbReference type="GO" id="GO:0006096">
    <property type="term" value="P:glycolytic process"/>
    <property type="evidence" value="ECO:0007669"/>
    <property type="project" value="UniProtKB-KW"/>
</dbReference>
<name>B4PLP1_DROYA</name>
<feature type="binding site" evidence="6">
    <location>
        <begin position="156"/>
        <end position="157"/>
    </location>
    <ligand>
        <name>substrate</name>
    </ligand>
</feature>
<dbReference type="EMBL" id="CM000160">
    <property type="protein sequence ID" value="EDW97990.2"/>
    <property type="molecule type" value="Genomic_DNA"/>
</dbReference>
<dbReference type="SUPFAM" id="SSF53254">
    <property type="entry name" value="Phosphoglycerate mutase-like"/>
    <property type="match status" value="1"/>
</dbReference>
<feature type="binding site" evidence="6">
    <location>
        <position position="140"/>
    </location>
    <ligand>
        <name>substrate</name>
    </ligand>
</feature>
<dbReference type="HAMAP" id="MF_01039">
    <property type="entry name" value="PGAM_GpmA"/>
    <property type="match status" value="1"/>
</dbReference>
<feature type="chain" id="PRO_5006459035" description="Phosphoglycerate mutase" evidence="9">
    <location>
        <begin position="18"/>
        <end position="291"/>
    </location>
</feature>
<dbReference type="PANTHER" id="PTHR11931">
    <property type="entry name" value="PHOSPHOGLYCERATE MUTASE"/>
    <property type="match status" value="1"/>
</dbReference>
<dbReference type="eggNOG" id="KOG0235">
    <property type="taxonomic scope" value="Eukaryota"/>
</dbReference>
<evidence type="ECO:0000256" key="6">
    <source>
        <dbReference type="PIRSR" id="PIRSR613078-2"/>
    </source>
</evidence>
<feature type="active site" description="Tele-phosphohistidine intermediate" evidence="5">
    <location>
        <position position="50"/>
    </location>
</feature>
<evidence type="ECO:0000256" key="3">
    <source>
        <dbReference type="ARBA" id="ARBA00023152"/>
    </source>
</evidence>
<evidence type="ECO:0000256" key="7">
    <source>
        <dbReference type="PIRSR" id="PIRSR613078-3"/>
    </source>
</evidence>
<evidence type="ECO:0000313" key="11">
    <source>
        <dbReference type="Proteomes" id="UP000002282"/>
    </source>
</evidence>
<dbReference type="Pfam" id="PF00300">
    <property type="entry name" value="His_Phos_1"/>
    <property type="match status" value="2"/>
</dbReference>
<proteinExistence type="inferred from homology"/>
<dbReference type="Proteomes" id="UP000002282">
    <property type="component" value="Chromosome 3R"/>
</dbReference>
<evidence type="ECO:0000256" key="1">
    <source>
        <dbReference type="ARBA" id="ARBA00000505"/>
    </source>
</evidence>
<dbReference type="GO" id="GO:0004082">
    <property type="term" value="F:bisphosphoglycerate mutase activity"/>
    <property type="evidence" value="ECO:0007669"/>
    <property type="project" value="UniProtKB-EC"/>
</dbReference>
<dbReference type="GO" id="GO:0004619">
    <property type="term" value="F:phosphoglycerate mutase activity"/>
    <property type="evidence" value="ECO:0007669"/>
    <property type="project" value="UniProtKB-EC"/>
</dbReference>
<dbReference type="Gene3D" id="3.40.50.1240">
    <property type="entry name" value="Phosphoglycerate mutase-like"/>
    <property type="match status" value="1"/>
</dbReference>
<evidence type="ECO:0000313" key="10">
    <source>
        <dbReference type="EMBL" id="EDW97990.2"/>
    </source>
</evidence>
<dbReference type="InterPro" id="IPR029033">
    <property type="entry name" value="His_PPase_superfam"/>
</dbReference>
<dbReference type="NCBIfam" id="TIGR01258">
    <property type="entry name" value="pgm_1"/>
    <property type="match status" value="1"/>
</dbReference>
<dbReference type="InterPro" id="IPR001345">
    <property type="entry name" value="PG/BPGM_mutase_AS"/>
</dbReference>
<reference evidence="10 11" key="2">
    <citation type="journal article" date="2007" name="PLoS Biol.">
        <title>Principles of genome evolution in the Drosophila melanogaster species group.</title>
        <authorList>
            <person name="Ranz J.M."/>
            <person name="Maurin D."/>
            <person name="Chan Y.S."/>
            <person name="von Grotthuss M."/>
            <person name="Hillier L.W."/>
            <person name="Roote J."/>
            <person name="Ashburner M."/>
            <person name="Bergman C.M."/>
        </authorList>
    </citation>
    <scope>NUCLEOTIDE SEQUENCE [LARGE SCALE GENOMIC DNA]</scope>
    <source>
        <strain evidence="11">Tai18E2 / Tucson 14021-0261.01</strain>
    </source>
</reference>
<dbReference type="HOGENOM" id="CLU_033323_1_1_1"/>
<dbReference type="InterPro" id="IPR005952">
    <property type="entry name" value="Phosphogly_mut1"/>
</dbReference>
<organism evidence="10 11">
    <name type="scientific">Drosophila yakuba</name>
    <name type="common">Fruit fly</name>
    <dbReference type="NCBI Taxonomy" id="7245"/>
    <lineage>
        <taxon>Eukaryota</taxon>
        <taxon>Metazoa</taxon>
        <taxon>Ecdysozoa</taxon>
        <taxon>Arthropoda</taxon>
        <taxon>Hexapoda</taxon>
        <taxon>Insecta</taxon>
        <taxon>Pterygota</taxon>
        <taxon>Neoptera</taxon>
        <taxon>Endopterygota</taxon>
        <taxon>Diptera</taxon>
        <taxon>Brachycera</taxon>
        <taxon>Muscomorpha</taxon>
        <taxon>Ephydroidea</taxon>
        <taxon>Drosophilidae</taxon>
        <taxon>Drosophila</taxon>
        <taxon>Sophophora</taxon>
    </lineage>
</organism>
<dbReference type="EC" id="5.4.2.11" evidence="8"/>
<feature type="signal peptide" evidence="9">
    <location>
        <begin position="1"/>
        <end position="17"/>
    </location>
</feature>
<reference evidence="10 11" key="1">
    <citation type="journal article" date="2007" name="Nature">
        <title>Evolution of genes and genomes on the Drosophila phylogeny.</title>
        <authorList>
            <consortium name="Drosophila 12 Genomes Consortium"/>
            <person name="Clark A.G."/>
            <person name="Eisen M.B."/>
            <person name="Smith D.R."/>
            <person name="Bergman C.M."/>
            <person name="Oliver B."/>
            <person name="Markow T.A."/>
            <person name="Kaufman T.C."/>
            <person name="Kellis M."/>
            <person name="Gelbart W."/>
            <person name="Iyer V.N."/>
            <person name="Pollard D.A."/>
            <person name="Sackton T.B."/>
            <person name="Larracuente A.M."/>
            <person name="Singh N.D."/>
            <person name="Abad J.P."/>
            <person name="Abt D.N."/>
            <person name="Adryan B."/>
            <person name="Aguade M."/>
            <person name="Akashi H."/>
            <person name="Anderson W.W."/>
            <person name="Aquadro C.F."/>
            <person name="Ardell D.H."/>
            <person name="Arguello R."/>
            <person name="Artieri C.G."/>
            <person name="Barbash D.A."/>
            <person name="Barker D."/>
            <person name="Barsanti P."/>
            <person name="Batterham P."/>
            <person name="Batzoglou S."/>
            <person name="Begun D."/>
            <person name="Bhutkar A."/>
            <person name="Blanco E."/>
            <person name="Bosak S.A."/>
            <person name="Bradley R.K."/>
            <person name="Brand A.D."/>
            <person name="Brent M.R."/>
            <person name="Brooks A.N."/>
            <person name="Brown R.H."/>
            <person name="Butlin R.K."/>
            <person name="Caggese C."/>
            <person name="Calvi B.R."/>
            <person name="Bernardo de Carvalho A."/>
            <person name="Caspi A."/>
            <person name="Castrezana S."/>
            <person name="Celniker S.E."/>
            <person name="Chang J.L."/>
            <person name="Chapple C."/>
            <person name="Chatterji S."/>
            <person name="Chinwalla A."/>
            <person name="Civetta A."/>
            <person name="Clifton S.W."/>
            <person name="Comeron J.M."/>
            <person name="Costello J.C."/>
            <person name="Coyne J.A."/>
            <person name="Daub J."/>
            <person name="David R.G."/>
            <person name="Delcher A.L."/>
            <person name="Delehaunty K."/>
            <person name="Do C.B."/>
            <person name="Ebling H."/>
            <person name="Edwards K."/>
            <person name="Eickbush T."/>
            <person name="Evans J.D."/>
            <person name="Filipski A."/>
            <person name="Findeiss S."/>
            <person name="Freyhult E."/>
            <person name="Fulton L."/>
            <person name="Fulton R."/>
            <person name="Garcia A.C."/>
            <person name="Gardiner A."/>
            <person name="Garfield D.A."/>
            <person name="Garvin B.E."/>
            <person name="Gibson G."/>
            <person name="Gilbert D."/>
            <person name="Gnerre S."/>
            <person name="Godfrey J."/>
            <person name="Good R."/>
            <person name="Gotea V."/>
            <person name="Gravely B."/>
            <person name="Greenberg A.J."/>
            <person name="Griffiths-Jones S."/>
            <person name="Gross S."/>
            <person name="Guigo R."/>
            <person name="Gustafson E.A."/>
            <person name="Haerty W."/>
            <person name="Hahn M.W."/>
            <person name="Halligan D.L."/>
            <person name="Halpern A.L."/>
            <person name="Halter G.M."/>
            <person name="Han M.V."/>
            <person name="Heger A."/>
            <person name="Hillier L."/>
            <person name="Hinrichs A.S."/>
            <person name="Holmes I."/>
            <person name="Hoskins R.A."/>
            <person name="Hubisz M.J."/>
            <person name="Hultmark D."/>
            <person name="Huntley M.A."/>
            <person name="Jaffe D.B."/>
            <person name="Jagadeeshan S."/>
            <person name="Jeck W.R."/>
            <person name="Johnson J."/>
            <person name="Jones C.D."/>
            <person name="Jordan W.C."/>
            <person name="Karpen G.H."/>
            <person name="Kataoka E."/>
            <person name="Keightley P.D."/>
            <person name="Kheradpour P."/>
            <person name="Kirkness E.F."/>
            <person name="Koerich L.B."/>
            <person name="Kristiansen K."/>
            <person name="Kudrna D."/>
            <person name="Kulathinal R.J."/>
            <person name="Kumar S."/>
            <person name="Kwok R."/>
            <person name="Lander E."/>
            <person name="Langley C.H."/>
            <person name="Lapoint R."/>
            <person name="Lazzaro B.P."/>
            <person name="Lee S.J."/>
            <person name="Levesque L."/>
            <person name="Li R."/>
            <person name="Lin C.F."/>
            <person name="Lin M.F."/>
            <person name="Lindblad-Toh K."/>
            <person name="Llopart A."/>
            <person name="Long M."/>
            <person name="Low L."/>
            <person name="Lozovsky E."/>
            <person name="Lu J."/>
            <person name="Luo M."/>
            <person name="Machado C.A."/>
            <person name="Makalowski W."/>
            <person name="Marzo M."/>
            <person name="Matsuda M."/>
            <person name="Matzkin L."/>
            <person name="McAllister B."/>
            <person name="McBride C.S."/>
            <person name="McKernan B."/>
            <person name="McKernan K."/>
            <person name="Mendez-Lago M."/>
            <person name="Minx P."/>
            <person name="Mollenhauer M.U."/>
            <person name="Montooth K."/>
            <person name="Mount S.M."/>
            <person name="Mu X."/>
            <person name="Myers E."/>
            <person name="Negre B."/>
            <person name="Newfeld S."/>
            <person name="Nielsen R."/>
            <person name="Noor M.A."/>
            <person name="O'Grady P."/>
            <person name="Pachter L."/>
            <person name="Papaceit M."/>
            <person name="Parisi M.J."/>
            <person name="Parisi M."/>
            <person name="Parts L."/>
            <person name="Pedersen J.S."/>
            <person name="Pesole G."/>
            <person name="Phillippy A.M."/>
            <person name="Ponting C.P."/>
            <person name="Pop M."/>
            <person name="Porcelli D."/>
            <person name="Powell J.R."/>
            <person name="Prohaska S."/>
            <person name="Pruitt K."/>
            <person name="Puig M."/>
            <person name="Quesneville H."/>
            <person name="Ram K.R."/>
            <person name="Rand D."/>
            <person name="Rasmussen M.D."/>
            <person name="Reed L.K."/>
            <person name="Reenan R."/>
            <person name="Reily A."/>
            <person name="Remington K.A."/>
            <person name="Rieger T.T."/>
            <person name="Ritchie M.G."/>
            <person name="Robin C."/>
            <person name="Rogers Y.H."/>
            <person name="Rohde C."/>
            <person name="Rozas J."/>
            <person name="Rubenfield M.J."/>
            <person name="Ruiz A."/>
            <person name="Russo S."/>
            <person name="Salzberg S.L."/>
            <person name="Sanchez-Gracia A."/>
            <person name="Saranga D.J."/>
            <person name="Sato H."/>
            <person name="Schaeffer S.W."/>
            <person name="Schatz M.C."/>
            <person name="Schlenke T."/>
            <person name="Schwartz R."/>
            <person name="Segarra C."/>
            <person name="Singh R.S."/>
            <person name="Sirot L."/>
            <person name="Sirota M."/>
            <person name="Sisneros N.B."/>
            <person name="Smith C.D."/>
            <person name="Smith T.F."/>
            <person name="Spieth J."/>
            <person name="Stage D.E."/>
            <person name="Stark A."/>
            <person name="Stephan W."/>
            <person name="Strausberg R.L."/>
            <person name="Strempel S."/>
            <person name="Sturgill D."/>
            <person name="Sutton G."/>
            <person name="Sutton G.G."/>
            <person name="Tao W."/>
            <person name="Teichmann S."/>
            <person name="Tobari Y.N."/>
            <person name="Tomimura Y."/>
            <person name="Tsolas J.M."/>
            <person name="Valente V.L."/>
            <person name="Venter E."/>
            <person name="Venter J.C."/>
            <person name="Vicario S."/>
            <person name="Vieira F.G."/>
            <person name="Vilella A.J."/>
            <person name="Villasante A."/>
            <person name="Walenz B."/>
            <person name="Wang J."/>
            <person name="Wasserman M."/>
            <person name="Watts T."/>
            <person name="Wilson D."/>
            <person name="Wilson R.K."/>
            <person name="Wing R.A."/>
            <person name="Wolfner M.F."/>
            <person name="Wong A."/>
            <person name="Wong G.K."/>
            <person name="Wu C.I."/>
            <person name="Wu G."/>
            <person name="Yamamoto D."/>
            <person name="Yang H.P."/>
            <person name="Yang S.P."/>
            <person name="Yorke J.A."/>
            <person name="Yoshida K."/>
            <person name="Zdobnov E."/>
            <person name="Zhang P."/>
            <person name="Zhang Y."/>
            <person name="Zimin A.V."/>
            <person name="Baldwin J."/>
            <person name="Abdouelleil A."/>
            <person name="Abdulkadir J."/>
            <person name="Abebe A."/>
            <person name="Abera B."/>
            <person name="Abreu J."/>
            <person name="Acer S.C."/>
            <person name="Aftuck L."/>
            <person name="Alexander A."/>
            <person name="An P."/>
            <person name="Anderson E."/>
            <person name="Anderson S."/>
            <person name="Arachi H."/>
            <person name="Azer M."/>
            <person name="Bachantsang P."/>
            <person name="Barry A."/>
            <person name="Bayul T."/>
            <person name="Berlin A."/>
            <person name="Bessette D."/>
            <person name="Bloom T."/>
            <person name="Blye J."/>
            <person name="Boguslavskiy L."/>
            <person name="Bonnet C."/>
            <person name="Boukhgalter B."/>
            <person name="Bourzgui I."/>
            <person name="Brown A."/>
            <person name="Cahill P."/>
            <person name="Channer S."/>
            <person name="Cheshatsang Y."/>
            <person name="Chuda L."/>
            <person name="Citroen M."/>
            <person name="Collymore A."/>
            <person name="Cooke P."/>
            <person name="Costello M."/>
            <person name="D'Aco K."/>
            <person name="Daza R."/>
            <person name="De Haan G."/>
            <person name="DeGray S."/>
            <person name="DeMaso C."/>
            <person name="Dhargay N."/>
            <person name="Dooley K."/>
            <person name="Dooley E."/>
            <person name="Doricent M."/>
            <person name="Dorje P."/>
            <person name="Dorjee K."/>
            <person name="Dupes A."/>
            <person name="Elong R."/>
            <person name="Falk J."/>
            <person name="Farina A."/>
            <person name="Faro S."/>
            <person name="Ferguson D."/>
            <person name="Fisher S."/>
            <person name="Foley C.D."/>
            <person name="Franke A."/>
            <person name="Friedrich D."/>
            <person name="Gadbois L."/>
            <person name="Gearin G."/>
            <person name="Gearin C.R."/>
            <person name="Giannoukos G."/>
            <person name="Goode T."/>
            <person name="Graham J."/>
            <person name="Grandbois E."/>
            <person name="Grewal S."/>
            <person name="Gyaltsen K."/>
            <person name="Hafez N."/>
            <person name="Hagos B."/>
            <person name="Hall J."/>
            <person name="Henson C."/>
            <person name="Hollinger A."/>
            <person name="Honan T."/>
            <person name="Huard M.D."/>
            <person name="Hughes L."/>
            <person name="Hurhula B."/>
            <person name="Husby M.E."/>
            <person name="Kamat A."/>
            <person name="Kanga B."/>
            <person name="Kashin S."/>
            <person name="Khazanovich D."/>
            <person name="Kisner P."/>
            <person name="Lance K."/>
            <person name="Lara M."/>
            <person name="Lee W."/>
            <person name="Lennon N."/>
            <person name="Letendre F."/>
            <person name="LeVine R."/>
            <person name="Lipovsky A."/>
            <person name="Liu X."/>
            <person name="Liu J."/>
            <person name="Liu S."/>
            <person name="Lokyitsang T."/>
            <person name="Lokyitsang Y."/>
            <person name="Lubonja R."/>
            <person name="Lui A."/>
            <person name="MacDonald P."/>
            <person name="Magnisalis V."/>
            <person name="Maru K."/>
            <person name="Matthews C."/>
            <person name="McCusker W."/>
            <person name="McDonough S."/>
            <person name="Mehta T."/>
            <person name="Meldrim J."/>
            <person name="Meneus L."/>
            <person name="Mihai O."/>
            <person name="Mihalev A."/>
            <person name="Mihova T."/>
            <person name="Mittelman R."/>
            <person name="Mlenga V."/>
            <person name="Montmayeur A."/>
            <person name="Mulrain L."/>
            <person name="Navidi A."/>
            <person name="Naylor J."/>
            <person name="Negash T."/>
            <person name="Nguyen T."/>
            <person name="Nguyen N."/>
            <person name="Nicol R."/>
            <person name="Norbu C."/>
            <person name="Norbu N."/>
            <person name="Novod N."/>
            <person name="O'Neill B."/>
            <person name="Osman S."/>
            <person name="Markiewicz E."/>
            <person name="Oyono O.L."/>
            <person name="Patti C."/>
            <person name="Phunkhang P."/>
            <person name="Pierre F."/>
            <person name="Priest M."/>
            <person name="Raghuraman S."/>
            <person name="Rege F."/>
            <person name="Reyes R."/>
            <person name="Rise C."/>
            <person name="Rogov P."/>
            <person name="Ross K."/>
            <person name="Ryan E."/>
            <person name="Settipalli S."/>
            <person name="Shea T."/>
            <person name="Sherpa N."/>
            <person name="Shi L."/>
            <person name="Shih D."/>
            <person name="Sparrow T."/>
            <person name="Spaulding J."/>
            <person name="Stalker J."/>
            <person name="Stange-Thomann N."/>
            <person name="Stavropoulos S."/>
            <person name="Stone C."/>
            <person name="Strader C."/>
            <person name="Tesfaye S."/>
            <person name="Thomson T."/>
            <person name="Thoulutsang Y."/>
            <person name="Thoulutsang D."/>
            <person name="Topham K."/>
            <person name="Topping I."/>
            <person name="Tsamla T."/>
            <person name="Vassiliev H."/>
            <person name="Vo A."/>
            <person name="Wangchuk T."/>
            <person name="Wangdi T."/>
            <person name="Weiand M."/>
            <person name="Wilkinson J."/>
            <person name="Wilson A."/>
            <person name="Yadav S."/>
            <person name="Young G."/>
            <person name="Yu Q."/>
            <person name="Zembek L."/>
            <person name="Zhong D."/>
            <person name="Zimmer A."/>
            <person name="Zwirko Z."/>
            <person name="Jaffe D.B."/>
            <person name="Alvarez P."/>
            <person name="Brockman W."/>
            <person name="Butler J."/>
            <person name="Chin C."/>
            <person name="Gnerre S."/>
            <person name="Grabherr M."/>
            <person name="Kleber M."/>
            <person name="Mauceli E."/>
            <person name="MacCallum I."/>
        </authorList>
    </citation>
    <scope>NUCLEOTIDE SEQUENCE [LARGE SCALE GENOMIC DNA]</scope>
    <source>
        <strain evidence="11">Tai18E2 / Tucson 14021-0261.01</strain>
    </source>
</reference>